<evidence type="ECO:0000256" key="3">
    <source>
        <dbReference type="ARBA" id="ARBA00023235"/>
    </source>
</evidence>
<dbReference type="GO" id="GO:0097367">
    <property type="term" value="F:carbohydrate derivative binding"/>
    <property type="evidence" value="ECO:0007669"/>
    <property type="project" value="InterPro"/>
</dbReference>
<dbReference type="PANTHER" id="PTHR11469">
    <property type="entry name" value="GLUCOSE-6-PHOSPHATE ISOMERASE"/>
    <property type="match status" value="1"/>
</dbReference>
<dbReference type="Gene3D" id="3.40.50.10490">
    <property type="entry name" value="Glucose-6-phosphate isomerase like protein, domain 1"/>
    <property type="match status" value="3"/>
</dbReference>
<keyword evidence="3 4" id="KW-0413">Isomerase</keyword>
<keyword evidence="2" id="KW-0324">Glycolysis</keyword>
<dbReference type="CDD" id="cd05015">
    <property type="entry name" value="SIS_PGI_1"/>
    <property type="match status" value="1"/>
</dbReference>
<dbReference type="PANTHER" id="PTHR11469:SF1">
    <property type="entry name" value="GLUCOSE-6-PHOSPHATE ISOMERASE"/>
    <property type="match status" value="1"/>
</dbReference>
<dbReference type="InterPro" id="IPR001672">
    <property type="entry name" value="G6P_Isomerase"/>
</dbReference>
<dbReference type="GO" id="GO:0006096">
    <property type="term" value="P:glycolytic process"/>
    <property type="evidence" value="ECO:0007669"/>
    <property type="project" value="UniProtKB-KW"/>
</dbReference>
<dbReference type="EMBL" id="LNQE01000940">
    <property type="protein sequence ID" value="KUG22798.1"/>
    <property type="molecule type" value="Genomic_DNA"/>
</dbReference>
<organism evidence="4">
    <name type="scientific">hydrocarbon metagenome</name>
    <dbReference type="NCBI Taxonomy" id="938273"/>
    <lineage>
        <taxon>unclassified sequences</taxon>
        <taxon>metagenomes</taxon>
        <taxon>ecological metagenomes</taxon>
    </lineage>
</organism>
<dbReference type="PROSITE" id="PS51463">
    <property type="entry name" value="P_GLUCOSE_ISOMERASE_3"/>
    <property type="match status" value="1"/>
</dbReference>
<dbReference type="GO" id="GO:0004347">
    <property type="term" value="F:glucose-6-phosphate isomerase activity"/>
    <property type="evidence" value="ECO:0007669"/>
    <property type="project" value="UniProtKB-EC"/>
</dbReference>
<dbReference type="GO" id="GO:0005829">
    <property type="term" value="C:cytosol"/>
    <property type="evidence" value="ECO:0007669"/>
    <property type="project" value="TreeGrafter"/>
</dbReference>
<dbReference type="GO" id="GO:0051156">
    <property type="term" value="P:glucose 6-phosphate metabolic process"/>
    <property type="evidence" value="ECO:0007669"/>
    <property type="project" value="TreeGrafter"/>
</dbReference>
<dbReference type="SUPFAM" id="SSF53697">
    <property type="entry name" value="SIS domain"/>
    <property type="match status" value="1"/>
</dbReference>
<dbReference type="InterPro" id="IPR035476">
    <property type="entry name" value="SIS_PGI_1"/>
</dbReference>
<dbReference type="GO" id="GO:0006094">
    <property type="term" value="P:gluconeogenesis"/>
    <property type="evidence" value="ECO:0007669"/>
    <property type="project" value="UniProtKB-KW"/>
</dbReference>
<dbReference type="InterPro" id="IPR046348">
    <property type="entry name" value="SIS_dom_sf"/>
</dbReference>
<name>A0A0W8FQ98_9ZZZZ</name>
<evidence type="ECO:0000256" key="1">
    <source>
        <dbReference type="ARBA" id="ARBA00022432"/>
    </source>
</evidence>
<dbReference type="EC" id="5.3.1.9" evidence="4"/>
<protein>
    <submittedName>
        <fullName evidence="4">Glucose-6-phosphate isomerase</fullName>
        <ecNumber evidence="4">5.3.1.9</ecNumber>
    </submittedName>
</protein>
<dbReference type="AlphaFoldDB" id="A0A0W8FQ98"/>
<gene>
    <name evidence="4" type="ORF">ASZ90_007409</name>
</gene>
<keyword evidence="1" id="KW-0312">Gluconeogenesis</keyword>
<proteinExistence type="predicted"/>
<dbReference type="PRINTS" id="PR00662">
    <property type="entry name" value="G6PISOMERASE"/>
</dbReference>
<sequence length="564" mass="62627">MDNEYISFSLGIYQDSIIGALDAIRRDDIIGRIWAKDHTVWKSSPVEIADRLDWLDAPQETLEKVTYIRQSLEPFFNGSINDAVLLGMGGSILAAEVFNKIFGSEAGYPNLHIVDTTDPILISRITKRLNLEKTLFLVSSKSGKTMEVTSLFHYFYNLVLNKLGDIAASHFIIITDKGSALEDLSRKLSIHQVFSSNSNIGGRYSALSVTGIVPAAIIGIDVEILLLSAIDALQREKPENFSGEFSATGTVLGATMGTLAREGRNKITFIMSPQWASFGMWLEQLIAESTGKEGKGILPVLDEPLADPCFYGNDRLFVFIQNASGDNSEKIEGLIEAGHPVITITTNNRYNLGGLMFLWEMATAIAGHFLGINPFDQPDVEITKAHTRRMIALYREHKELPYELPSLSTPECVIYGGPQVTNMADKLKLFISEANKDDYVCLQVYLNQSPEIDETLKNLRETIFIKYGLAVTIGYGPRYLHSTGQLHKGDSGNGLFIQLTQENFWDVDIPDEIGKNKSSLTFGTLQAAQAQGDWQALKEEGRRIIRFHFRTNSVAGLKNLTEIL</sequence>
<comment type="caution">
    <text evidence="4">The sequence shown here is derived from an EMBL/GenBank/DDBJ whole genome shotgun (WGS) entry which is preliminary data.</text>
</comment>
<accession>A0A0W8FQ98</accession>
<evidence type="ECO:0000256" key="2">
    <source>
        <dbReference type="ARBA" id="ARBA00023152"/>
    </source>
</evidence>
<dbReference type="Pfam" id="PF00342">
    <property type="entry name" value="PGI"/>
    <property type="match status" value="1"/>
</dbReference>
<evidence type="ECO:0000313" key="4">
    <source>
        <dbReference type="EMBL" id="KUG22798.1"/>
    </source>
</evidence>
<dbReference type="GO" id="GO:0048029">
    <property type="term" value="F:monosaccharide binding"/>
    <property type="evidence" value="ECO:0007669"/>
    <property type="project" value="TreeGrafter"/>
</dbReference>
<reference evidence="4" key="1">
    <citation type="journal article" date="2015" name="Proc. Natl. Acad. Sci. U.S.A.">
        <title>Networks of energetic and metabolic interactions define dynamics in microbial communities.</title>
        <authorList>
            <person name="Embree M."/>
            <person name="Liu J.K."/>
            <person name="Al-Bassam M.M."/>
            <person name="Zengler K."/>
        </authorList>
    </citation>
    <scope>NUCLEOTIDE SEQUENCE</scope>
</reference>